<reference evidence="1 2" key="1">
    <citation type="submission" date="2019-07" db="EMBL/GenBank/DDBJ databases">
        <title>Genome sequencing for Ferrovibrio sp. K5.</title>
        <authorList>
            <person name="Park S.-J."/>
        </authorList>
    </citation>
    <scope>NUCLEOTIDE SEQUENCE [LARGE SCALE GENOMIC DNA]</scope>
    <source>
        <strain evidence="1 2">K5</strain>
    </source>
</reference>
<dbReference type="KEGG" id="fer:FNB15_06930"/>
<evidence type="ECO:0000313" key="2">
    <source>
        <dbReference type="Proteomes" id="UP000317496"/>
    </source>
</evidence>
<evidence type="ECO:0000313" key="1">
    <source>
        <dbReference type="EMBL" id="QDO97021.1"/>
    </source>
</evidence>
<name>A0A516GZQ5_9PROT</name>
<dbReference type="Proteomes" id="UP000317496">
    <property type="component" value="Chromosome"/>
</dbReference>
<proteinExistence type="predicted"/>
<sequence>MTPVVLPRLIAAPSLSLWPLLRRLAGSSGTEMPPDMEDWQLRDLALTRPYAGPCRSLSVWLP</sequence>
<organism evidence="1 2">
    <name type="scientific">Ferrovibrio terrae</name>
    <dbReference type="NCBI Taxonomy" id="2594003"/>
    <lineage>
        <taxon>Bacteria</taxon>
        <taxon>Pseudomonadati</taxon>
        <taxon>Pseudomonadota</taxon>
        <taxon>Alphaproteobacteria</taxon>
        <taxon>Rhodospirillales</taxon>
        <taxon>Rhodospirillaceae</taxon>
        <taxon>Ferrovibrio</taxon>
    </lineage>
</organism>
<accession>A0A516GZQ5</accession>
<dbReference type="EMBL" id="CP041636">
    <property type="protein sequence ID" value="QDO97021.1"/>
    <property type="molecule type" value="Genomic_DNA"/>
</dbReference>
<keyword evidence="2" id="KW-1185">Reference proteome</keyword>
<gene>
    <name evidence="1" type="ORF">FNB15_06930</name>
</gene>
<dbReference type="RefSeq" id="WP_144068002.1">
    <property type="nucleotide sequence ID" value="NZ_CP041636.1"/>
</dbReference>
<dbReference type="AlphaFoldDB" id="A0A516GZQ5"/>
<protein>
    <submittedName>
        <fullName evidence="1">Uncharacterized protein</fullName>
    </submittedName>
</protein>